<keyword evidence="3" id="KW-1185">Reference proteome</keyword>
<feature type="compositionally biased region" description="Basic and acidic residues" evidence="1">
    <location>
        <begin position="73"/>
        <end position="88"/>
    </location>
</feature>
<gene>
    <name evidence="2" type="ORF">T07_1283</name>
</gene>
<accession>A0A0V0S658</accession>
<organism evidence="2 3">
    <name type="scientific">Trichinella nelsoni</name>
    <dbReference type="NCBI Taxonomy" id="6336"/>
    <lineage>
        <taxon>Eukaryota</taxon>
        <taxon>Metazoa</taxon>
        <taxon>Ecdysozoa</taxon>
        <taxon>Nematoda</taxon>
        <taxon>Enoplea</taxon>
        <taxon>Dorylaimia</taxon>
        <taxon>Trichinellida</taxon>
        <taxon>Trichinellidae</taxon>
        <taxon>Trichinella</taxon>
    </lineage>
</organism>
<reference evidence="2 3" key="1">
    <citation type="submission" date="2015-01" db="EMBL/GenBank/DDBJ databases">
        <title>Evolution of Trichinella species and genotypes.</title>
        <authorList>
            <person name="Korhonen P.K."/>
            <person name="Edoardo P."/>
            <person name="Giuseppe L.R."/>
            <person name="Gasser R.B."/>
        </authorList>
    </citation>
    <scope>NUCLEOTIDE SEQUENCE [LARGE SCALE GENOMIC DNA]</scope>
    <source>
        <strain evidence="2">ISS37</strain>
    </source>
</reference>
<evidence type="ECO:0000313" key="3">
    <source>
        <dbReference type="Proteomes" id="UP000054630"/>
    </source>
</evidence>
<protein>
    <submittedName>
        <fullName evidence="2">Uncharacterized protein</fullName>
    </submittedName>
</protein>
<evidence type="ECO:0000313" key="2">
    <source>
        <dbReference type="EMBL" id="KRX22221.1"/>
    </source>
</evidence>
<comment type="caution">
    <text evidence="2">The sequence shown here is derived from an EMBL/GenBank/DDBJ whole genome shotgun (WGS) entry which is preliminary data.</text>
</comment>
<dbReference type="EMBL" id="JYDL01000033">
    <property type="protein sequence ID" value="KRX22221.1"/>
    <property type="molecule type" value="Genomic_DNA"/>
</dbReference>
<name>A0A0V0S658_9BILA</name>
<sequence length="131" mass="14320">MENCGSFIFGSFPFPSQTATLLGLLPSPHVSRSSCSLCSWQIKARAFAFRSLKFLSAFHPLPGSATAQSGVPRSRDTDAQKLRSDPQSRMRQRRRCITHPALPGAHSADSGSPPVFSTLLWQLKPSLLHCP</sequence>
<dbReference type="OrthoDB" id="5926740at2759"/>
<feature type="region of interest" description="Disordered" evidence="1">
    <location>
        <begin position="63"/>
        <end position="111"/>
    </location>
</feature>
<dbReference type="Proteomes" id="UP000054630">
    <property type="component" value="Unassembled WGS sequence"/>
</dbReference>
<proteinExistence type="predicted"/>
<evidence type="ECO:0000256" key="1">
    <source>
        <dbReference type="SAM" id="MobiDB-lite"/>
    </source>
</evidence>
<dbReference type="AlphaFoldDB" id="A0A0V0S658"/>